<evidence type="ECO:0000313" key="2">
    <source>
        <dbReference type="EMBL" id="MXO90029.1"/>
    </source>
</evidence>
<keyword evidence="3" id="KW-1185">Reference proteome</keyword>
<dbReference type="EMBL" id="WTYX01000001">
    <property type="protein sequence ID" value="MXO90029.1"/>
    <property type="molecule type" value="Genomic_DNA"/>
</dbReference>
<dbReference type="AlphaFoldDB" id="A0A844ZX00"/>
<keyword evidence="1" id="KW-1133">Transmembrane helix</keyword>
<keyword evidence="1" id="KW-0812">Transmembrane</keyword>
<evidence type="ECO:0000313" key="3">
    <source>
        <dbReference type="Proteomes" id="UP000442714"/>
    </source>
</evidence>
<protein>
    <recommendedName>
        <fullName evidence="4">Membrane domain of glycerophosphoryl diester phosphodiesterase</fullName>
    </recommendedName>
</protein>
<keyword evidence="1" id="KW-0472">Membrane</keyword>
<sequence length="237" mass="24269">MERSADFGGILSETFAVLADAIRWVALYVMVVGGLRAIAAVTGVVEQTDQIWSASAGFSIDADTSLAGGLAELVIAVTSVVASYFLLSEMLKTRGRLNGGGTRIWAYVGLSILWALGFAFGLVLLVVPGLILLVRWTASTGFLIGARQGIVESFGSSWEATKGSGWPIFFGGVVIILVAVLVGATLGGAAGATGSAEAIGVVSALVEAFGNALGFAFATAVYHLVADGTEATAEIFE</sequence>
<accession>A0A844ZX00</accession>
<feature type="transmembrane region" description="Helical" evidence="1">
    <location>
        <begin position="198"/>
        <end position="222"/>
    </location>
</feature>
<gene>
    <name evidence="2" type="ORF">GRI41_04270</name>
</gene>
<dbReference type="Proteomes" id="UP000442714">
    <property type="component" value="Unassembled WGS sequence"/>
</dbReference>
<feature type="transmembrane region" description="Helical" evidence="1">
    <location>
        <begin position="21"/>
        <end position="45"/>
    </location>
</feature>
<evidence type="ECO:0000256" key="1">
    <source>
        <dbReference type="SAM" id="Phobius"/>
    </source>
</evidence>
<feature type="transmembrane region" description="Helical" evidence="1">
    <location>
        <begin position="107"/>
        <end position="134"/>
    </location>
</feature>
<reference evidence="2 3" key="1">
    <citation type="submission" date="2019-12" db="EMBL/GenBank/DDBJ databases">
        <title>Genomic-based taxomic classification of the family Erythrobacteraceae.</title>
        <authorList>
            <person name="Xu L."/>
        </authorList>
    </citation>
    <scope>NUCLEOTIDE SEQUENCE [LARGE SCALE GENOMIC DNA]</scope>
    <source>
        <strain evidence="2 3">KCTC 52763</strain>
    </source>
</reference>
<proteinExistence type="predicted"/>
<name>A0A844ZX00_9SPHN</name>
<feature type="transmembrane region" description="Helical" evidence="1">
    <location>
        <begin position="166"/>
        <end position="186"/>
    </location>
</feature>
<dbReference type="RefSeq" id="WP_160603519.1">
    <property type="nucleotide sequence ID" value="NZ_WTYX01000001.1"/>
</dbReference>
<comment type="caution">
    <text evidence="2">The sequence shown here is derived from an EMBL/GenBank/DDBJ whole genome shotgun (WGS) entry which is preliminary data.</text>
</comment>
<dbReference type="OrthoDB" id="7427213at2"/>
<organism evidence="2 3">
    <name type="scientific">Pontixanthobacter aquaemixtae</name>
    <dbReference type="NCBI Taxonomy" id="1958940"/>
    <lineage>
        <taxon>Bacteria</taxon>
        <taxon>Pseudomonadati</taxon>
        <taxon>Pseudomonadota</taxon>
        <taxon>Alphaproteobacteria</taxon>
        <taxon>Sphingomonadales</taxon>
        <taxon>Erythrobacteraceae</taxon>
        <taxon>Pontixanthobacter</taxon>
    </lineage>
</organism>
<evidence type="ECO:0008006" key="4">
    <source>
        <dbReference type="Google" id="ProtNLM"/>
    </source>
</evidence>
<feature type="transmembrane region" description="Helical" evidence="1">
    <location>
        <begin position="65"/>
        <end position="87"/>
    </location>
</feature>